<name>A0A1R2BJE0_9CILI</name>
<organism evidence="1 2">
    <name type="scientific">Stentor coeruleus</name>
    <dbReference type="NCBI Taxonomy" id="5963"/>
    <lineage>
        <taxon>Eukaryota</taxon>
        <taxon>Sar</taxon>
        <taxon>Alveolata</taxon>
        <taxon>Ciliophora</taxon>
        <taxon>Postciliodesmatophora</taxon>
        <taxon>Heterotrichea</taxon>
        <taxon>Heterotrichida</taxon>
        <taxon>Stentoridae</taxon>
        <taxon>Stentor</taxon>
    </lineage>
</organism>
<evidence type="ECO:0000313" key="1">
    <source>
        <dbReference type="EMBL" id="OMJ76890.1"/>
    </source>
</evidence>
<protein>
    <submittedName>
        <fullName evidence="1">Uncharacterized protein</fullName>
    </submittedName>
</protein>
<comment type="caution">
    <text evidence="1">The sequence shown here is derived from an EMBL/GenBank/DDBJ whole genome shotgun (WGS) entry which is preliminary data.</text>
</comment>
<keyword evidence="2" id="KW-1185">Reference proteome</keyword>
<sequence length="127" mass="14326">MGNSQRIKCSSPSVDILNNSTVPLEIPELSDIIDFSVIPSNKIETHNKLFEDSFSDHSSNQQSSDLAIRNCFKNMNDVWNMPNKLRNDLDKNAYLLSKEVSEAVYQGIMNNQIEDSEIPEDSSDSDL</sequence>
<gene>
    <name evidence="1" type="ORF">SteCoe_23626</name>
</gene>
<dbReference type="EMBL" id="MPUH01000605">
    <property type="protein sequence ID" value="OMJ76890.1"/>
    <property type="molecule type" value="Genomic_DNA"/>
</dbReference>
<proteinExistence type="predicted"/>
<reference evidence="1 2" key="1">
    <citation type="submission" date="2016-11" db="EMBL/GenBank/DDBJ databases">
        <title>The macronuclear genome of Stentor coeruleus: a giant cell with tiny introns.</title>
        <authorList>
            <person name="Slabodnick M."/>
            <person name="Ruby J.G."/>
            <person name="Reiff S.B."/>
            <person name="Swart E.C."/>
            <person name="Gosai S."/>
            <person name="Prabakaran S."/>
            <person name="Witkowska E."/>
            <person name="Larue G.E."/>
            <person name="Fisher S."/>
            <person name="Freeman R.M."/>
            <person name="Gunawardena J."/>
            <person name="Chu W."/>
            <person name="Stover N.A."/>
            <person name="Gregory B.D."/>
            <person name="Nowacki M."/>
            <person name="Derisi J."/>
            <person name="Roy S.W."/>
            <person name="Marshall W.F."/>
            <person name="Sood P."/>
        </authorList>
    </citation>
    <scope>NUCLEOTIDE SEQUENCE [LARGE SCALE GENOMIC DNA]</scope>
    <source>
        <strain evidence="1">WM001</strain>
    </source>
</reference>
<evidence type="ECO:0000313" key="2">
    <source>
        <dbReference type="Proteomes" id="UP000187209"/>
    </source>
</evidence>
<dbReference type="Proteomes" id="UP000187209">
    <property type="component" value="Unassembled WGS sequence"/>
</dbReference>
<dbReference type="AlphaFoldDB" id="A0A1R2BJE0"/>
<accession>A0A1R2BJE0</accession>